<dbReference type="InterPro" id="IPR054545">
    <property type="entry name" value="ApeI-like"/>
</dbReference>
<gene>
    <name evidence="2" type="ORF">BI364_16260</name>
</gene>
<proteinExistence type="predicted"/>
<protein>
    <recommendedName>
        <fullName evidence="1">ApeI dehydratase-like domain-containing protein</fullName>
    </recommendedName>
</protein>
<dbReference type="Gene3D" id="3.10.129.10">
    <property type="entry name" value="Hotdog Thioesterase"/>
    <property type="match status" value="1"/>
</dbReference>
<evidence type="ECO:0000313" key="3">
    <source>
        <dbReference type="Proteomes" id="UP000095401"/>
    </source>
</evidence>
<reference evidence="3" key="1">
    <citation type="submission" date="2016-09" db="EMBL/GenBank/DDBJ databases">
        <title>Acidihalobacter prosperus F5.</title>
        <authorList>
            <person name="Khaleque H.N."/>
            <person name="Ramsay J.P."/>
            <person name="Kaksonen A.H."/>
            <person name="Boxall N.J."/>
            <person name="Watkin E.L.J."/>
        </authorList>
    </citation>
    <scope>NUCLEOTIDE SEQUENCE [LARGE SCALE GENOMIC DNA]</scope>
    <source>
        <strain evidence="3">F5</strain>
    </source>
</reference>
<feature type="domain" description="ApeI dehydratase-like" evidence="1">
    <location>
        <begin position="6"/>
        <end position="91"/>
    </location>
</feature>
<dbReference type="InterPro" id="IPR029069">
    <property type="entry name" value="HotDog_dom_sf"/>
</dbReference>
<dbReference type="AlphaFoldDB" id="A0A1D8IRZ4"/>
<name>A0A1D8IRZ4_9GAMM</name>
<accession>A0A1D8IRZ4</accession>
<dbReference type="EMBL" id="CP017415">
    <property type="protein sequence ID" value="AOU99280.1"/>
    <property type="molecule type" value="Genomic_DNA"/>
</dbReference>
<evidence type="ECO:0000313" key="2">
    <source>
        <dbReference type="EMBL" id="AOU99280.1"/>
    </source>
</evidence>
<dbReference type="Proteomes" id="UP000095401">
    <property type="component" value="Chromosome"/>
</dbReference>
<dbReference type="RefSeq" id="WP_070079630.1">
    <property type="nucleotide sequence ID" value="NZ_CP017415.1"/>
</dbReference>
<dbReference type="SUPFAM" id="SSF54637">
    <property type="entry name" value="Thioesterase/thiol ester dehydrase-isomerase"/>
    <property type="match status" value="1"/>
</dbReference>
<keyword evidence="3" id="KW-1185">Reference proteome</keyword>
<evidence type="ECO:0000259" key="1">
    <source>
        <dbReference type="Pfam" id="PF22818"/>
    </source>
</evidence>
<dbReference type="KEGG" id="aprs:BI364_16260"/>
<dbReference type="Pfam" id="PF22818">
    <property type="entry name" value="ApeI-like"/>
    <property type="match status" value="1"/>
</dbReference>
<sequence>MNPPSFVVNAGHPALAGHFPGHPLVPGVVILDEVIAAASSMQPGLSVIGLKEVKFHRPLHPGNRCVLHFSPPANGHVRFQGRHGDDLVAEGRLIVAEERTTE</sequence>
<organism evidence="2 3">
    <name type="scientific">Acidihalobacter yilgarnensis</name>
    <dbReference type="NCBI Taxonomy" id="2819280"/>
    <lineage>
        <taxon>Bacteria</taxon>
        <taxon>Pseudomonadati</taxon>
        <taxon>Pseudomonadota</taxon>
        <taxon>Gammaproteobacteria</taxon>
        <taxon>Chromatiales</taxon>
        <taxon>Ectothiorhodospiraceae</taxon>
        <taxon>Acidihalobacter</taxon>
    </lineage>
</organism>